<dbReference type="InterPro" id="IPR013149">
    <property type="entry name" value="ADH-like_C"/>
</dbReference>
<proteinExistence type="predicted"/>
<name>A0A4S4LII1_9AGAM</name>
<dbReference type="SUPFAM" id="SSF51735">
    <property type="entry name" value="NAD(P)-binding Rossmann-fold domains"/>
    <property type="match status" value="1"/>
</dbReference>
<evidence type="ECO:0000259" key="1">
    <source>
        <dbReference type="SMART" id="SM00829"/>
    </source>
</evidence>
<dbReference type="AlphaFoldDB" id="A0A4S4LII1"/>
<accession>A0A4S4LII1</accession>
<dbReference type="InterPro" id="IPR011032">
    <property type="entry name" value="GroES-like_sf"/>
</dbReference>
<dbReference type="CDD" id="cd08249">
    <property type="entry name" value="enoyl_reductase_like"/>
    <property type="match status" value="1"/>
</dbReference>
<evidence type="ECO:0000313" key="3">
    <source>
        <dbReference type="Proteomes" id="UP000308199"/>
    </source>
</evidence>
<dbReference type="InterPro" id="IPR013154">
    <property type="entry name" value="ADH-like_N"/>
</dbReference>
<comment type="caution">
    <text evidence="2">The sequence shown here is derived from an EMBL/GenBank/DDBJ whole genome shotgun (WGS) entry which is preliminary data.</text>
</comment>
<gene>
    <name evidence="2" type="ORF">EW145_g1847</name>
</gene>
<keyword evidence="3" id="KW-1185">Reference proteome</keyword>
<dbReference type="InterPro" id="IPR020843">
    <property type="entry name" value="ER"/>
</dbReference>
<dbReference type="SUPFAM" id="SSF50129">
    <property type="entry name" value="GroES-like"/>
    <property type="match status" value="1"/>
</dbReference>
<dbReference type="Proteomes" id="UP000308199">
    <property type="component" value="Unassembled WGS sequence"/>
</dbReference>
<evidence type="ECO:0000313" key="2">
    <source>
        <dbReference type="EMBL" id="THH09670.1"/>
    </source>
</evidence>
<dbReference type="InterPro" id="IPR036291">
    <property type="entry name" value="NAD(P)-bd_dom_sf"/>
</dbReference>
<reference evidence="2 3" key="1">
    <citation type="submission" date="2019-02" db="EMBL/GenBank/DDBJ databases">
        <title>Genome sequencing of the rare red list fungi Phellinidium pouzarii.</title>
        <authorList>
            <person name="Buettner E."/>
            <person name="Kellner H."/>
        </authorList>
    </citation>
    <scope>NUCLEOTIDE SEQUENCE [LARGE SCALE GENOMIC DNA]</scope>
    <source>
        <strain evidence="2 3">DSM 108285</strain>
    </source>
</reference>
<dbReference type="Pfam" id="PF08240">
    <property type="entry name" value="ADH_N"/>
    <property type="match status" value="1"/>
</dbReference>
<dbReference type="SMART" id="SM00829">
    <property type="entry name" value="PKS_ER"/>
    <property type="match status" value="1"/>
</dbReference>
<dbReference type="Gene3D" id="3.90.180.10">
    <property type="entry name" value="Medium-chain alcohol dehydrogenases, catalytic domain"/>
    <property type="match status" value="1"/>
</dbReference>
<dbReference type="EMBL" id="SGPK01000056">
    <property type="protein sequence ID" value="THH09670.1"/>
    <property type="molecule type" value="Genomic_DNA"/>
</dbReference>
<organism evidence="2 3">
    <name type="scientific">Phellinidium pouzarii</name>
    <dbReference type="NCBI Taxonomy" id="167371"/>
    <lineage>
        <taxon>Eukaryota</taxon>
        <taxon>Fungi</taxon>
        <taxon>Dikarya</taxon>
        <taxon>Basidiomycota</taxon>
        <taxon>Agaricomycotina</taxon>
        <taxon>Agaricomycetes</taxon>
        <taxon>Hymenochaetales</taxon>
        <taxon>Hymenochaetaceae</taxon>
        <taxon>Phellinidium</taxon>
    </lineage>
</organism>
<dbReference type="InterPro" id="IPR047122">
    <property type="entry name" value="Trans-enoyl_RdTase-like"/>
</dbReference>
<dbReference type="PANTHER" id="PTHR45348:SF5">
    <property type="entry name" value="OXIDOREDUCTASE, PUTATIVE (AFU_ORTHOLOGUE AFUA_8G01420)-RELATED"/>
    <property type="match status" value="1"/>
</dbReference>
<dbReference type="PANTHER" id="PTHR45348">
    <property type="entry name" value="HYPOTHETICAL OXIDOREDUCTASE (EUROFUNG)"/>
    <property type="match status" value="1"/>
</dbReference>
<dbReference type="Pfam" id="PF00107">
    <property type="entry name" value="ADH_zinc_N"/>
    <property type="match status" value="1"/>
</dbReference>
<dbReference type="Gene3D" id="3.40.50.720">
    <property type="entry name" value="NAD(P)-binding Rossmann-like Domain"/>
    <property type="match status" value="1"/>
</dbReference>
<sequence length="359" mass="37900">MAGSRPTEQLGVLSTKTSVTLKSFPVPSPGPNEVLVRNVAVASNPKDWKVPQWLDDYEFIEGNDIAGIVADVGEGVTEYKIGDRVAAFTKMRSRDNKCGAYAQYSVAPASTTFPIPQSVSYEAASTLPLAAMTAAIGLFLRLEVPEPPVSGPSPSLQEGIIINGASSSVGAYAVQLAKRAGLFVIGVAGSSKDYAAELGADVVVDYREHKGDDLERALVAAAGKHPISYAYDAVTLDGSTVLLSRVLSQTSPTGKGRVTFVLGVSDEEKSKLPAGITPVQTLVGTAYSNDEAFAARFYHQISQWLVSSSSNPTVFETNRVRVVPGGLSGVAKGLDQLKNNEVHAEKLVYRIAETPGIQA</sequence>
<protein>
    <recommendedName>
        <fullName evidence="1">Enoyl reductase (ER) domain-containing protein</fullName>
    </recommendedName>
</protein>
<dbReference type="OrthoDB" id="3233595at2759"/>
<dbReference type="GO" id="GO:0016651">
    <property type="term" value="F:oxidoreductase activity, acting on NAD(P)H"/>
    <property type="evidence" value="ECO:0007669"/>
    <property type="project" value="InterPro"/>
</dbReference>
<feature type="domain" description="Enoyl reductase (ER)" evidence="1">
    <location>
        <begin position="16"/>
        <end position="258"/>
    </location>
</feature>